<dbReference type="GeneID" id="36836916"/>
<dbReference type="EMBL" id="CP029288">
    <property type="protein sequence ID" value="AWR96632.1"/>
    <property type="molecule type" value="Genomic_DNA"/>
</dbReference>
<dbReference type="OrthoDB" id="34441at2157"/>
<name>A0A2U9IKR1_9CREN</name>
<evidence type="ECO:0000313" key="2">
    <source>
        <dbReference type="Proteomes" id="UP000248410"/>
    </source>
</evidence>
<dbReference type="AlphaFoldDB" id="A0A2U9IKR1"/>
<protein>
    <submittedName>
        <fullName evidence="1">Uncharacterized protein</fullName>
    </submittedName>
</protein>
<keyword evidence="2" id="KW-1185">Reference proteome</keyword>
<reference evidence="1 2" key="1">
    <citation type="submission" date="2018-05" db="EMBL/GenBank/DDBJ databases">
        <title>Complete Genome Sequences of Extremely Thermoacidophilic, Metal-Mobilizing Type-Strain Members of the Archaeal Family Sulfolobaceae: Acidianus brierleyi DSM-1651T, Acidianus sulfidivorans DSM-18786T, Metallosphaera hakonensis DSM-7519T, and Metallosphaera prunae DSM-10039T.</title>
        <authorList>
            <person name="Counts J.A."/>
            <person name="Kelly R.M."/>
        </authorList>
    </citation>
    <scope>NUCLEOTIDE SEQUENCE [LARGE SCALE GENOMIC DNA]</scope>
    <source>
        <strain evidence="1 2">JP7</strain>
    </source>
</reference>
<proteinExistence type="predicted"/>
<evidence type="ECO:0000313" key="1">
    <source>
        <dbReference type="EMBL" id="AWR96632.1"/>
    </source>
</evidence>
<accession>A0A2U9IKR1</accession>
<dbReference type="RefSeq" id="WP_110379522.1">
    <property type="nucleotide sequence ID" value="NZ_CP029288.2"/>
</dbReference>
<gene>
    <name evidence="1" type="ORF">DFR86_03065</name>
</gene>
<dbReference type="KEGG" id="asul:DFR86_03065"/>
<organism evidence="1 2">
    <name type="scientific">Acidianus sulfidivorans JP7</name>
    <dbReference type="NCBI Taxonomy" id="619593"/>
    <lineage>
        <taxon>Archaea</taxon>
        <taxon>Thermoproteota</taxon>
        <taxon>Thermoprotei</taxon>
        <taxon>Sulfolobales</taxon>
        <taxon>Sulfolobaceae</taxon>
        <taxon>Acidianus</taxon>
    </lineage>
</organism>
<dbReference type="Proteomes" id="UP000248410">
    <property type="component" value="Chromosome"/>
</dbReference>
<sequence>MIIAIPKIIYEKYHEYTIAISTLPVTKEGKVIDILKRSMRISDCKDKMLCYPSILGGIFIFKDSSIVSRLEYSGFLCSDKNQKAREFNINNFLRLNDHEISCFKFDSDAYCFSNKKIDNLCVPIDNIGLRFIV</sequence>